<dbReference type="PANTHER" id="PTHR43773">
    <property type="entry name" value="MAGNESIUM TRANSPORTER MGTE"/>
    <property type="match status" value="1"/>
</dbReference>
<keyword evidence="6 9" id="KW-1133">Transmembrane helix</keyword>
<keyword evidence="12" id="KW-1185">Reference proteome</keyword>
<dbReference type="GO" id="GO:0005886">
    <property type="term" value="C:plasma membrane"/>
    <property type="evidence" value="ECO:0007669"/>
    <property type="project" value="UniProtKB-SubCell"/>
</dbReference>
<keyword evidence="4 9" id="KW-0812">Transmembrane</keyword>
<dbReference type="InterPro" id="IPR046342">
    <property type="entry name" value="CBS_dom_sf"/>
</dbReference>
<keyword evidence="7 9" id="KW-0472">Membrane</keyword>
<evidence type="ECO:0000256" key="8">
    <source>
        <dbReference type="PROSITE-ProRule" id="PRU00703"/>
    </source>
</evidence>
<dbReference type="InterPro" id="IPR000644">
    <property type="entry name" value="CBS_dom"/>
</dbReference>
<dbReference type="PROSITE" id="PS51371">
    <property type="entry name" value="CBS"/>
    <property type="match status" value="2"/>
</dbReference>
<feature type="transmembrane region" description="Helical" evidence="9">
    <location>
        <begin position="273"/>
        <end position="293"/>
    </location>
</feature>
<proteinExistence type="inferred from homology"/>
<dbReference type="STRING" id="631454.N177_1869"/>
<keyword evidence="5 9" id="KW-0460">Magnesium</keyword>
<evidence type="ECO:0000256" key="1">
    <source>
        <dbReference type="ARBA" id="ARBA00004141"/>
    </source>
</evidence>
<dbReference type="SMART" id="SM00116">
    <property type="entry name" value="CBS"/>
    <property type="match status" value="1"/>
</dbReference>
<dbReference type="SUPFAM" id="SSF54631">
    <property type="entry name" value="CBS-domain pair"/>
    <property type="match status" value="1"/>
</dbReference>
<comment type="function">
    <text evidence="9">Acts as a magnesium transporter.</text>
</comment>
<gene>
    <name evidence="11" type="ORF">N177_1869</name>
</gene>
<dbReference type="Proteomes" id="UP000017819">
    <property type="component" value="Unassembled WGS sequence"/>
</dbReference>
<keyword evidence="9" id="KW-0479">Metal-binding</keyword>
<dbReference type="PANTHER" id="PTHR43773:SF1">
    <property type="entry name" value="MAGNESIUM TRANSPORTER MGTE"/>
    <property type="match status" value="1"/>
</dbReference>
<dbReference type="NCBIfam" id="TIGR00400">
    <property type="entry name" value="mgtE"/>
    <property type="match status" value="1"/>
</dbReference>
<comment type="subunit">
    <text evidence="9">Homodimer.</text>
</comment>
<evidence type="ECO:0000313" key="12">
    <source>
        <dbReference type="Proteomes" id="UP000017819"/>
    </source>
</evidence>
<feature type="transmembrane region" description="Helical" evidence="9">
    <location>
        <begin position="375"/>
        <end position="395"/>
    </location>
</feature>
<dbReference type="Gene3D" id="1.10.357.20">
    <property type="entry name" value="SLC41 divalent cation transporters, integral membrane domain"/>
    <property type="match status" value="1"/>
</dbReference>
<feature type="domain" description="CBS" evidence="10">
    <location>
        <begin position="125"/>
        <end position="188"/>
    </location>
</feature>
<feature type="transmembrane region" description="Helical" evidence="9">
    <location>
        <begin position="351"/>
        <end position="369"/>
    </location>
</feature>
<dbReference type="GO" id="GO:0046872">
    <property type="term" value="F:metal ion binding"/>
    <property type="evidence" value="ECO:0007669"/>
    <property type="project" value="UniProtKB-KW"/>
</dbReference>
<dbReference type="GO" id="GO:0015095">
    <property type="term" value="F:magnesium ion transmembrane transporter activity"/>
    <property type="evidence" value="ECO:0007669"/>
    <property type="project" value="UniProtKB-UniRule"/>
</dbReference>
<keyword evidence="8" id="KW-0129">CBS domain</keyword>
<organism evidence="11 12">
    <name type="scientific">Lutibaculum baratangense AMV1</name>
    <dbReference type="NCBI Taxonomy" id="631454"/>
    <lineage>
        <taxon>Bacteria</taxon>
        <taxon>Pseudomonadati</taxon>
        <taxon>Pseudomonadota</taxon>
        <taxon>Alphaproteobacteria</taxon>
        <taxon>Hyphomicrobiales</taxon>
        <taxon>Tepidamorphaceae</taxon>
        <taxon>Lutibaculum</taxon>
    </lineage>
</organism>
<feature type="domain" description="CBS" evidence="10">
    <location>
        <begin position="189"/>
        <end position="247"/>
    </location>
</feature>
<comment type="subcellular location">
    <subcellularLocation>
        <location evidence="9">Cell membrane</location>
        <topology evidence="9">Multi-pass membrane protein</topology>
    </subcellularLocation>
    <subcellularLocation>
        <location evidence="1">Membrane</location>
        <topology evidence="1">Multi-pass membrane protein</topology>
    </subcellularLocation>
</comment>
<keyword evidence="9" id="KW-1003">Cell membrane</keyword>
<evidence type="ECO:0000256" key="5">
    <source>
        <dbReference type="ARBA" id="ARBA00022842"/>
    </source>
</evidence>
<comment type="caution">
    <text evidence="11">The sequence shown here is derived from an EMBL/GenBank/DDBJ whole genome shotgun (WGS) entry which is preliminary data.</text>
</comment>
<dbReference type="eggNOG" id="COG2239">
    <property type="taxonomic scope" value="Bacteria"/>
</dbReference>
<dbReference type="InterPro" id="IPR036739">
    <property type="entry name" value="SLC41_membr_dom_sf"/>
</dbReference>
<feature type="transmembrane region" description="Helical" evidence="9">
    <location>
        <begin position="407"/>
        <end position="429"/>
    </location>
</feature>
<reference evidence="11 12" key="1">
    <citation type="journal article" date="2014" name="Genome Announc.">
        <title>Draft Genome Sequence of Lutibaculum baratangense Strain AMV1T, Isolated from a Mud Volcano in Andamans, India.</title>
        <authorList>
            <person name="Singh A."/>
            <person name="Sreenivas A."/>
            <person name="Sathyanarayana Reddy G."/>
            <person name="Pinnaka A.K."/>
            <person name="Shivaji S."/>
        </authorList>
    </citation>
    <scope>NUCLEOTIDE SEQUENCE [LARGE SCALE GENOMIC DNA]</scope>
    <source>
        <strain evidence="11 12">AMV1</strain>
    </source>
</reference>
<evidence type="ECO:0000256" key="2">
    <source>
        <dbReference type="ARBA" id="ARBA00009749"/>
    </source>
</evidence>
<evidence type="ECO:0000259" key="10">
    <source>
        <dbReference type="PROSITE" id="PS51371"/>
    </source>
</evidence>
<evidence type="ECO:0000256" key="6">
    <source>
        <dbReference type="ARBA" id="ARBA00022989"/>
    </source>
</evidence>
<dbReference type="InterPro" id="IPR006667">
    <property type="entry name" value="SLC41_membr_dom"/>
</dbReference>
<dbReference type="InterPro" id="IPR006669">
    <property type="entry name" value="MgtE_transporter"/>
</dbReference>
<accession>V4R017</accession>
<dbReference type="InterPro" id="IPR006668">
    <property type="entry name" value="Mg_transptr_MgtE_intracell_dom"/>
</dbReference>
<dbReference type="SUPFAM" id="SSF161093">
    <property type="entry name" value="MgtE membrane domain-like"/>
    <property type="match status" value="1"/>
</dbReference>
<dbReference type="Pfam" id="PF00571">
    <property type="entry name" value="CBS"/>
    <property type="match status" value="2"/>
</dbReference>
<evidence type="ECO:0000256" key="9">
    <source>
        <dbReference type="RuleBase" id="RU362011"/>
    </source>
</evidence>
<name>V4R017_9HYPH</name>
<dbReference type="Pfam" id="PF01769">
    <property type="entry name" value="MgtE"/>
    <property type="match status" value="1"/>
</dbReference>
<dbReference type="PATRIC" id="fig|631454.5.peg.1848"/>
<dbReference type="EMBL" id="AWXZ01000023">
    <property type="protein sequence ID" value="ESR25352.1"/>
    <property type="molecule type" value="Genomic_DNA"/>
</dbReference>
<evidence type="ECO:0000256" key="3">
    <source>
        <dbReference type="ARBA" id="ARBA00022448"/>
    </source>
</evidence>
<dbReference type="OrthoDB" id="9790355at2"/>
<sequence length="436" mass="46656">MRTDLPTDDPRLDALEGLDPSTIASALNRAAGEERRAAFRGLPPAKAGKVFGLLEPSSQADVLQALEPETRRAFLDEMEPDDRARLLGRLPEEEAERLLQVLTQEERALTMALLRYPEGSAGRIMTPEFVRLHPAMSVADALAAVRAGERRAETIYFMPVAAEDMRLLGTVDLAALVLADEASTIADLASTDVPAVQATDDQEEVARFMKEADLMVVPVVDEGNRLVGIITFDDAMEVLEFEEGEDFARTGASEPIQRPYLSVSILRLVRSRIVWLSVLAIAATLTVNVLGAFEDTLESVVALALFIPLLIGIGGNTGAQSATTIVRALAVRDVRPRDALKVALREVETGLLMGVAIAIAGYVIVSVFFDGAIALVVAITLVAICGLAALVGSLMPLLARKLSIDPAVFSAPFVTTIVDATGLLIYFMVARAVLGV</sequence>
<feature type="transmembrane region" description="Helical" evidence="9">
    <location>
        <begin position="305"/>
        <end position="330"/>
    </location>
</feature>
<dbReference type="Pfam" id="PF03448">
    <property type="entry name" value="MgtE_N"/>
    <property type="match status" value="1"/>
</dbReference>
<dbReference type="SUPFAM" id="SSF158791">
    <property type="entry name" value="MgtE N-terminal domain-like"/>
    <property type="match status" value="1"/>
</dbReference>
<dbReference type="RefSeq" id="WP_023432010.1">
    <property type="nucleotide sequence ID" value="NZ_AWXZ01000023.1"/>
</dbReference>
<evidence type="ECO:0000313" key="11">
    <source>
        <dbReference type="EMBL" id="ESR25352.1"/>
    </source>
</evidence>
<comment type="similarity">
    <text evidence="2 9">Belongs to the SLC41A transporter family.</text>
</comment>
<dbReference type="InterPro" id="IPR038076">
    <property type="entry name" value="MgtE_N_sf"/>
</dbReference>
<evidence type="ECO:0000256" key="7">
    <source>
        <dbReference type="ARBA" id="ARBA00023136"/>
    </source>
</evidence>
<dbReference type="CDD" id="cd04606">
    <property type="entry name" value="CBS_pair_Mg_transporter"/>
    <property type="match status" value="1"/>
</dbReference>
<dbReference type="SMART" id="SM00924">
    <property type="entry name" value="MgtE_N"/>
    <property type="match status" value="1"/>
</dbReference>
<protein>
    <recommendedName>
        <fullName evidence="9">Magnesium transporter MgtE</fullName>
    </recommendedName>
</protein>
<dbReference type="Gene3D" id="3.10.580.10">
    <property type="entry name" value="CBS-domain"/>
    <property type="match status" value="1"/>
</dbReference>
<dbReference type="AlphaFoldDB" id="V4R017"/>
<keyword evidence="3 9" id="KW-0813">Transport</keyword>
<evidence type="ECO:0000256" key="4">
    <source>
        <dbReference type="ARBA" id="ARBA00022692"/>
    </source>
</evidence>
<dbReference type="Gene3D" id="1.25.60.10">
    <property type="entry name" value="MgtE N-terminal domain-like"/>
    <property type="match status" value="1"/>
</dbReference>